<dbReference type="EMBL" id="MU839831">
    <property type="protein sequence ID" value="KAK1756943.1"/>
    <property type="molecule type" value="Genomic_DNA"/>
</dbReference>
<evidence type="ECO:0000256" key="1">
    <source>
        <dbReference type="SAM" id="MobiDB-lite"/>
    </source>
</evidence>
<sequence length="304" mass="34678">MPPHQPLSRPILTLRLPDAIRACRPPTRPFSVSTIRRSSGADGQSVPPPPPTRWIAELRARVGKCITFGCNTQQVSRAAEVMRAVAVEWRELLAGSDGFLTGGRRGLDSQKIAWGEMDSFGHVNNVNYYRYAESARVNWITNFAVHVDPAHREQWRELMSPKSIGLIMRSLKADFKFVCLRWPHDPMVYPDKISVYHKLRVRPEGDPAPSAFMLDCIVLSHQHQRIAAKLEEDIVIYDYRAAKKTSMPDFMVDLFSKTYSMQEEVTLKARTRIWELIREVEALEKETWDRPDAVEDMGGAKSTT</sequence>
<dbReference type="AlphaFoldDB" id="A0AAJ0FB28"/>
<gene>
    <name evidence="2" type="ORF">QBC47DRAFT_298336</name>
</gene>
<dbReference type="PANTHER" id="PTHR31793:SF39">
    <property type="entry name" value="THIOESTERASE_THIOL ESTER DEHYDRASE-ISOMERASE"/>
    <property type="match status" value="1"/>
</dbReference>
<dbReference type="InterPro" id="IPR029069">
    <property type="entry name" value="HotDog_dom_sf"/>
</dbReference>
<dbReference type="Proteomes" id="UP001239445">
    <property type="component" value="Unassembled WGS sequence"/>
</dbReference>
<dbReference type="InterPro" id="IPR050563">
    <property type="entry name" value="4-hydroxybenzoyl-CoA_TE"/>
</dbReference>
<comment type="caution">
    <text evidence="2">The sequence shown here is derived from an EMBL/GenBank/DDBJ whole genome shotgun (WGS) entry which is preliminary data.</text>
</comment>
<organism evidence="2 3">
    <name type="scientific">Echria macrotheca</name>
    <dbReference type="NCBI Taxonomy" id="438768"/>
    <lineage>
        <taxon>Eukaryota</taxon>
        <taxon>Fungi</taxon>
        <taxon>Dikarya</taxon>
        <taxon>Ascomycota</taxon>
        <taxon>Pezizomycotina</taxon>
        <taxon>Sordariomycetes</taxon>
        <taxon>Sordariomycetidae</taxon>
        <taxon>Sordariales</taxon>
        <taxon>Schizotheciaceae</taxon>
        <taxon>Echria</taxon>
    </lineage>
</organism>
<name>A0AAJ0FB28_9PEZI</name>
<evidence type="ECO:0000313" key="3">
    <source>
        <dbReference type="Proteomes" id="UP001239445"/>
    </source>
</evidence>
<dbReference type="Pfam" id="PF13279">
    <property type="entry name" value="4HBT_2"/>
    <property type="match status" value="1"/>
</dbReference>
<dbReference type="PANTHER" id="PTHR31793">
    <property type="entry name" value="4-HYDROXYBENZOYL-COA THIOESTERASE FAMILY MEMBER"/>
    <property type="match status" value="1"/>
</dbReference>
<reference evidence="2" key="1">
    <citation type="submission" date="2023-06" db="EMBL/GenBank/DDBJ databases">
        <title>Genome-scale phylogeny and comparative genomics of the fungal order Sordariales.</title>
        <authorList>
            <consortium name="Lawrence Berkeley National Laboratory"/>
            <person name="Hensen N."/>
            <person name="Bonometti L."/>
            <person name="Westerberg I."/>
            <person name="Brannstrom I.O."/>
            <person name="Guillou S."/>
            <person name="Cros-Aarteil S."/>
            <person name="Calhoun S."/>
            <person name="Haridas S."/>
            <person name="Kuo A."/>
            <person name="Mondo S."/>
            <person name="Pangilinan J."/>
            <person name="Riley R."/>
            <person name="Labutti K."/>
            <person name="Andreopoulos B."/>
            <person name="Lipzen A."/>
            <person name="Chen C."/>
            <person name="Yanf M."/>
            <person name="Daum C."/>
            <person name="Ng V."/>
            <person name="Clum A."/>
            <person name="Steindorff A."/>
            <person name="Ohm R."/>
            <person name="Martin F."/>
            <person name="Silar P."/>
            <person name="Natvig D."/>
            <person name="Lalanne C."/>
            <person name="Gautier V."/>
            <person name="Ament-Velasquez S.L."/>
            <person name="Kruys A."/>
            <person name="Hutchinson M.I."/>
            <person name="Powell A.J."/>
            <person name="Barry K."/>
            <person name="Miller A.N."/>
            <person name="Grigoriev I.V."/>
            <person name="Debuchy R."/>
            <person name="Gladieux P."/>
            <person name="Thoren M.H."/>
            <person name="Johannesson H."/>
        </authorList>
    </citation>
    <scope>NUCLEOTIDE SEQUENCE</scope>
    <source>
        <strain evidence="2">PSN4</strain>
    </source>
</reference>
<evidence type="ECO:0000313" key="2">
    <source>
        <dbReference type="EMBL" id="KAK1756943.1"/>
    </source>
</evidence>
<dbReference type="Gene3D" id="3.10.129.10">
    <property type="entry name" value="Hotdog Thioesterase"/>
    <property type="match status" value="1"/>
</dbReference>
<proteinExistence type="predicted"/>
<protein>
    <submittedName>
        <fullName evidence="2">Thioesterase-like superfamily-domain-containing protein</fullName>
    </submittedName>
</protein>
<dbReference type="CDD" id="cd00586">
    <property type="entry name" value="4HBT"/>
    <property type="match status" value="1"/>
</dbReference>
<accession>A0AAJ0FB28</accession>
<dbReference type="GO" id="GO:0047617">
    <property type="term" value="F:fatty acyl-CoA hydrolase activity"/>
    <property type="evidence" value="ECO:0007669"/>
    <property type="project" value="TreeGrafter"/>
</dbReference>
<dbReference type="SUPFAM" id="SSF54637">
    <property type="entry name" value="Thioesterase/thiol ester dehydrase-isomerase"/>
    <property type="match status" value="1"/>
</dbReference>
<feature type="region of interest" description="Disordered" evidence="1">
    <location>
        <begin position="27"/>
        <end position="51"/>
    </location>
</feature>
<keyword evidence="3" id="KW-1185">Reference proteome</keyword>